<keyword evidence="2" id="KW-0560">Oxidoreductase</keyword>
<dbReference type="InterPro" id="IPR006311">
    <property type="entry name" value="TAT_signal"/>
</dbReference>
<evidence type="ECO:0000256" key="1">
    <source>
        <dbReference type="ARBA" id="ARBA00022729"/>
    </source>
</evidence>
<keyword evidence="1" id="KW-0732">Signal</keyword>
<sequence>MKLTRRTFAMTGGAALALAAAPRITRAQDVTAEAILFDPDGPVLGNPDGDVTLAEFFDYQCPYCKRGHADLLDLVAQDGGIRLVMKDWPIFGAASIRASQLSLGFASLGQYGAANAALMATPGRLSEAMIAQTLADAGLDVSKAETAYRADQGKWDAYLARTDRQANALHLRGTPAYIIGSTLYPGALERADLEDAIKTARSG</sequence>
<accession>A0A2T7G4U4</accession>
<keyword evidence="7" id="KW-1185">Reference proteome</keyword>
<dbReference type="AlphaFoldDB" id="A0A2T7G4U4"/>
<dbReference type="PANTHER" id="PTHR13887:SF14">
    <property type="entry name" value="DISULFIDE BOND FORMATION PROTEIN D"/>
    <property type="match status" value="1"/>
</dbReference>
<dbReference type="Gene3D" id="3.40.30.10">
    <property type="entry name" value="Glutaredoxin"/>
    <property type="match status" value="1"/>
</dbReference>
<evidence type="ECO:0000256" key="3">
    <source>
        <dbReference type="ARBA" id="ARBA00023157"/>
    </source>
</evidence>
<name>A0A2T7G4U4_9RHOB</name>
<dbReference type="RefSeq" id="WP_108692801.1">
    <property type="nucleotide sequence ID" value="NZ_QCYH01000008.1"/>
</dbReference>
<dbReference type="Pfam" id="PF01323">
    <property type="entry name" value="DSBA"/>
    <property type="match status" value="1"/>
</dbReference>
<dbReference type="CDD" id="cd03023">
    <property type="entry name" value="DsbA_Com1_like"/>
    <property type="match status" value="1"/>
</dbReference>
<dbReference type="EMBL" id="QCYH01000008">
    <property type="protein sequence ID" value="PVA09448.1"/>
    <property type="molecule type" value="Genomic_DNA"/>
</dbReference>
<keyword evidence="3" id="KW-1015">Disulfide bond</keyword>
<dbReference type="InterPro" id="IPR036249">
    <property type="entry name" value="Thioredoxin-like_sf"/>
</dbReference>
<proteinExistence type="predicted"/>
<dbReference type="PANTHER" id="PTHR13887">
    <property type="entry name" value="GLUTATHIONE S-TRANSFERASE KAPPA"/>
    <property type="match status" value="1"/>
</dbReference>
<gene>
    <name evidence="6" type="ORF">DC366_13740</name>
</gene>
<evidence type="ECO:0000313" key="7">
    <source>
        <dbReference type="Proteomes" id="UP000244446"/>
    </source>
</evidence>
<feature type="domain" description="Thioredoxin" evidence="5">
    <location>
        <begin position="15"/>
        <end position="202"/>
    </location>
</feature>
<evidence type="ECO:0000256" key="4">
    <source>
        <dbReference type="ARBA" id="ARBA00023284"/>
    </source>
</evidence>
<evidence type="ECO:0000256" key="2">
    <source>
        <dbReference type="ARBA" id="ARBA00023002"/>
    </source>
</evidence>
<keyword evidence="4" id="KW-0676">Redox-active center</keyword>
<evidence type="ECO:0000259" key="5">
    <source>
        <dbReference type="PROSITE" id="PS51352"/>
    </source>
</evidence>
<dbReference type="InterPro" id="IPR013766">
    <property type="entry name" value="Thioredoxin_domain"/>
</dbReference>
<dbReference type="PROSITE" id="PS51352">
    <property type="entry name" value="THIOREDOXIN_2"/>
    <property type="match status" value="1"/>
</dbReference>
<reference evidence="6 7" key="1">
    <citation type="submission" date="2018-04" db="EMBL/GenBank/DDBJ databases">
        <title>Pelagivirga bohaiensis gen. nov., sp. nov., a bacterium isolated from the Bohai Sea.</title>
        <authorList>
            <person name="Ji X."/>
        </authorList>
    </citation>
    <scope>NUCLEOTIDE SEQUENCE [LARGE SCALE GENOMIC DNA]</scope>
    <source>
        <strain evidence="6 7">BH-SD19</strain>
    </source>
</reference>
<dbReference type="SUPFAM" id="SSF52833">
    <property type="entry name" value="Thioredoxin-like"/>
    <property type="match status" value="1"/>
</dbReference>
<dbReference type="Proteomes" id="UP000244446">
    <property type="component" value="Unassembled WGS sequence"/>
</dbReference>
<dbReference type="GO" id="GO:0016491">
    <property type="term" value="F:oxidoreductase activity"/>
    <property type="evidence" value="ECO:0007669"/>
    <property type="project" value="UniProtKB-KW"/>
</dbReference>
<comment type="caution">
    <text evidence="6">The sequence shown here is derived from an EMBL/GenBank/DDBJ whole genome shotgun (WGS) entry which is preliminary data.</text>
</comment>
<dbReference type="OrthoDB" id="9780147at2"/>
<dbReference type="PROSITE" id="PS51318">
    <property type="entry name" value="TAT"/>
    <property type="match status" value="1"/>
</dbReference>
<evidence type="ECO:0000313" key="6">
    <source>
        <dbReference type="EMBL" id="PVA09448.1"/>
    </source>
</evidence>
<dbReference type="InterPro" id="IPR001853">
    <property type="entry name" value="DSBA-like_thioredoxin_dom"/>
</dbReference>
<organism evidence="6 7">
    <name type="scientific">Pelagivirga sediminicola</name>
    <dbReference type="NCBI Taxonomy" id="2170575"/>
    <lineage>
        <taxon>Bacteria</taxon>
        <taxon>Pseudomonadati</taxon>
        <taxon>Pseudomonadota</taxon>
        <taxon>Alphaproteobacteria</taxon>
        <taxon>Rhodobacterales</taxon>
        <taxon>Paracoccaceae</taxon>
        <taxon>Pelagivirga</taxon>
    </lineage>
</organism>
<protein>
    <submittedName>
        <fullName evidence="6">Disulfide bond formation protein DsbA</fullName>
    </submittedName>
</protein>